<feature type="region of interest" description="Disordered" evidence="1">
    <location>
        <begin position="527"/>
        <end position="573"/>
    </location>
</feature>
<reference evidence="2" key="1">
    <citation type="journal article" date="2022" name="bioRxiv">
        <title>Genomics of Preaxostyla Flagellates Illuminates Evolutionary Transitions and the Path Towards Mitochondrial Loss.</title>
        <authorList>
            <person name="Novak L.V.F."/>
            <person name="Treitli S.C."/>
            <person name="Pyrih J."/>
            <person name="Halakuc P."/>
            <person name="Pipaliya S.V."/>
            <person name="Vacek V."/>
            <person name="Brzon O."/>
            <person name="Soukal P."/>
            <person name="Eme L."/>
            <person name="Dacks J.B."/>
            <person name="Karnkowska A."/>
            <person name="Elias M."/>
            <person name="Hampl V."/>
        </authorList>
    </citation>
    <scope>NUCLEOTIDE SEQUENCE</scope>
    <source>
        <strain evidence="2">RCP-MX</strain>
    </source>
</reference>
<accession>A0ABQ8UBD8</accession>
<feature type="region of interest" description="Disordered" evidence="1">
    <location>
        <begin position="79"/>
        <end position="171"/>
    </location>
</feature>
<comment type="caution">
    <text evidence="2">The sequence shown here is derived from an EMBL/GenBank/DDBJ whole genome shotgun (WGS) entry which is preliminary data.</text>
</comment>
<dbReference type="EMBL" id="JAPMOS010000082">
    <property type="protein sequence ID" value="KAJ4456098.1"/>
    <property type="molecule type" value="Genomic_DNA"/>
</dbReference>
<gene>
    <name evidence="2" type="ORF">PAPYR_8787</name>
</gene>
<proteinExistence type="predicted"/>
<name>A0ABQ8UBD8_9EUKA</name>
<evidence type="ECO:0000313" key="3">
    <source>
        <dbReference type="Proteomes" id="UP001141327"/>
    </source>
</evidence>
<feature type="region of interest" description="Disordered" evidence="1">
    <location>
        <begin position="421"/>
        <end position="480"/>
    </location>
</feature>
<organism evidence="2 3">
    <name type="scientific">Paratrimastix pyriformis</name>
    <dbReference type="NCBI Taxonomy" id="342808"/>
    <lineage>
        <taxon>Eukaryota</taxon>
        <taxon>Metamonada</taxon>
        <taxon>Preaxostyla</taxon>
        <taxon>Paratrimastigidae</taxon>
        <taxon>Paratrimastix</taxon>
    </lineage>
</organism>
<protein>
    <submittedName>
        <fullName evidence="2">Uncharacterized protein</fullName>
    </submittedName>
</protein>
<feature type="compositionally biased region" description="Basic and acidic residues" evidence="1">
    <location>
        <begin position="103"/>
        <end position="112"/>
    </location>
</feature>
<sequence length="573" mass="62579">MWYANDPGLHQGRLAWERAKKMELQSRTERQRELAREVRAIRVSALTPWQWFIDGLQEAVLRPEAGRVEALWEKWVQEEGRQPDTQAPPKASEHPAAQPRGTTTDRGKESHPEAAGAPTRGSCVGQAGREKQTVGAPQPSGRVGHQSVEGKDASVGEAAPTSPEKTHAGVANPGRWCAVTAAVHLITTMCDSDQRLAQALRVQPETRPLAEYVAALQKERGKATLEKRQVKSLDIPAALRAQVEPQLYDDKGCLRGGSGREVAEFLLRPVKELLAAELQLDQTCACRKVTLKKESPELGLTLSSAQLDKWLASDRLKCSCGRVHHAQRRILGDWIVVTPAEGWTPPSMIRAGDIYRLAAGLVHTPPADGGTLAHETAFTVGSGRRDAVEYSDGAPARRLPSWRSLPEGKTIEWVVYRRANPLEEPQPGPQRRTDQAGTPDGAAGQGNPGSPRVRGETRTTRACGSPPYGQPRRPKRQPARRWDDGLALHRWSMVGPDTACLTFVTRAEAERFMAAPLVGLRRVWGQDPSWQGDSPLRSGGHTGMGPRPAGPMTPRAMRGPAMAETLSTPQRPV</sequence>
<evidence type="ECO:0000256" key="1">
    <source>
        <dbReference type="SAM" id="MobiDB-lite"/>
    </source>
</evidence>
<evidence type="ECO:0000313" key="2">
    <source>
        <dbReference type="EMBL" id="KAJ4456098.1"/>
    </source>
</evidence>
<keyword evidence="3" id="KW-1185">Reference proteome</keyword>
<dbReference type="Proteomes" id="UP001141327">
    <property type="component" value="Unassembled WGS sequence"/>
</dbReference>